<reference evidence="7" key="1">
    <citation type="submission" date="2023-06" db="EMBL/GenBank/DDBJ databases">
        <authorList>
            <person name="Zhang S."/>
        </authorList>
    </citation>
    <scope>NUCLEOTIDE SEQUENCE</scope>
    <source>
        <strain evidence="7">SG2303</strain>
    </source>
</reference>
<keyword evidence="8" id="KW-1185">Reference proteome</keyword>
<dbReference type="RefSeq" id="WP_289829191.1">
    <property type="nucleotide sequence ID" value="NZ_JAUEDK010000008.1"/>
</dbReference>
<dbReference type="EMBL" id="JAUEDK010000008">
    <property type="protein sequence ID" value="MDN0074570.1"/>
    <property type="molecule type" value="Genomic_DNA"/>
</dbReference>
<dbReference type="PROSITE" id="PS51007">
    <property type="entry name" value="CYTC"/>
    <property type="match status" value="1"/>
</dbReference>
<dbReference type="InterPro" id="IPR036909">
    <property type="entry name" value="Cyt_c-like_dom_sf"/>
</dbReference>
<keyword evidence="3 4" id="KW-0408">Iron</keyword>
<name>A0ABT7XLE3_9NEIS</name>
<evidence type="ECO:0000256" key="4">
    <source>
        <dbReference type="PROSITE-ProRule" id="PRU00433"/>
    </source>
</evidence>
<accession>A0ABT7XLE3</accession>
<dbReference type="Gene3D" id="1.10.760.10">
    <property type="entry name" value="Cytochrome c-like domain"/>
    <property type="match status" value="1"/>
</dbReference>
<gene>
    <name evidence="7" type="ORF">QU481_06635</name>
</gene>
<evidence type="ECO:0000313" key="8">
    <source>
        <dbReference type="Proteomes" id="UP001168540"/>
    </source>
</evidence>
<dbReference type="InterPro" id="IPR015170">
    <property type="entry name" value="DUF1924_SHP"/>
</dbReference>
<evidence type="ECO:0000256" key="5">
    <source>
        <dbReference type="SAM" id="MobiDB-lite"/>
    </source>
</evidence>
<evidence type="ECO:0000259" key="6">
    <source>
        <dbReference type="PROSITE" id="PS51007"/>
    </source>
</evidence>
<evidence type="ECO:0000256" key="3">
    <source>
        <dbReference type="ARBA" id="ARBA00023004"/>
    </source>
</evidence>
<dbReference type="Proteomes" id="UP001168540">
    <property type="component" value="Unassembled WGS sequence"/>
</dbReference>
<evidence type="ECO:0000256" key="2">
    <source>
        <dbReference type="ARBA" id="ARBA00022723"/>
    </source>
</evidence>
<comment type="caution">
    <text evidence="7">The sequence shown here is derived from an EMBL/GenBank/DDBJ whole genome shotgun (WGS) entry which is preliminary data.</text>
</comment>
<evidence type="ECO:0000256" key="1">
    <source>
        <dbReference type="ARBA" id="ARBA00022617"/>
    </source>
</evidence>
<proteinExistence type="predicted"/>
<keyword evidence="1 4" id="KW-0349">Heme</keyword>
<organism evidence="7 8">
    <name type="scientific">Crenobacter oryzisoli</name>
    <dbReference type="NCBI Taxonomy" id="3056844"/>
    <lineage>
        <taxon>Bacteria</taxon>
        <taxon>Pseudomonadati</taxon>
        <taxon>Pseudomonadota</taxon>
        <taxon>Betaproteobacteria</taxon>
        <taxon>Neisseriales</taxon>
        <taxon>Neisseriaceae</taxon>
        <taxon>Crenobacter</taxon>
    </lineage>
</organism>
<sequence length="126" mass="14074">MLLLLATAAQAGPAEQIAGYRSAAQAADPSFKDFSAERGRELYYRKVMKNGKMVSCASCHSQDPRQPGQTPAFRPIGPMATAVNPKRFTDPQKTEKWFRRNCDDVLSRQCTPQEKGDYLTFLSSIR</sequence>
<dbReference type="Pfam" id="PF09086">
    <property type="entry name" value="DUF1924"/>
    <property type="match status" value="1"/>
</dbReference>
<feature type="region of interest" description="Disordered" evidence="5">
    <location>
        <begin position="58"/>
        <end position="86"/>
    </location>
</feature>
<dbReference type="SUPFAM" id="SSF46626">
    <property type="entry name" value="Cytochrome c"/>
    <property type="match status" value="1"/>
</dbReference>
<keyword evidence="2 4" id="KW-0479">Metal-binding</keyword>
<feature type="domain" description="Cytochrome c" evidence="6">
    <location>
        <begin position="34"/>
        <end position="126"/>
    </location>
</feature>
<evidence type="ECO:0000313" key="7">
    <source>
        <dbReference type="EMBL" id="MDN0074570.1"/>
    </source>
</evidence>
<protein>
    <submittedName>
        <fullName evidence="7">DUF1924 domain-containing protein</fullName>
    </submittedName>
</protein>
<dbReference type="InterPro" id="IPR009056">
    <property type="entry name" value="Cyt_c-like_dom"/>
</dbReference>